<sequence>MTTVDAEIQESIVAFNYTAGDGKMVAVTSSGKVWKGTAADMAQNADSISFPTNGVAGKPIPTFIDGSGNLVFQGSSVFYSISIEGTVSQISDVYAQNLRASTFKVTSLLYDAANGDLYGGSAKNGLFVVEDLNADEVQWL</sequence>
<protein>
    <submittedName>
        <fullName evidence="1">Uncharacterized protein</fullName>
    </submittedName>
</protein>
<comment type="caution">
    <text evidence="1">The sequence shown here is derived from an EMBL/GenBank/DDBJ whole genome shotgun (WGS) entry which is preliminary data.</text>
</comment>
<dbReference type="EMBL" id="VSSQ01044471">
    <property type="protein sequence ID" value="MPM98298.1"/>
    <property type="molecule type" value="Genomic_DNA"/>
</dbReference>
<proteinExistence type="predicted"/>
<reference evidence="1" key="1">
    <citation type="submission" date="2019-08" db="EMBL/GenBank/DDBJ databases">
        <authorList>
            <person name="Kucharzyk K."/>
            <person name="Murdoch R.W."/>
            <person name="Higgins S."/>
            <person name="Loffler F."/>
        </authorList>
    </citation>
    <scope>NUCLEOTIDE SEQUENCE</scope>
</reference>
<accession>A0A645EAX5</accession>
<organism evidence="1">
    <name type="scientific">bioreactor metagenome</name>
    <dbReference type="NCBI Taxonomy" id="1076179"/>
    <lineage>
        <taxon>unclassified sequences</taxon>
        <taxon>metagenomes</taxon>
        <taxon>ecological metagenomes</taxon>
    </lineage>
</organism>
<dbReference type="AlphaFoldDB" id="A0A645EAX5"/>
<gene>
    <name evidence="1" type="ORF">SDC9_145483</name>
</gene>
<name>A0A645EAX5_9ZZZZ</name>
<evidence type="ECO:0000313" key="1">
    <source>
        <dbReference type="EMBL" id="MPM98298.1"/>
    </source>
</evidence>